<dbReference type="GO" id="GO:0016747">
    <property type="term" value="F:acyltransferase activity, transferring groups other than amino-acyl groups"/>
    <property type="evidence" value="ECO:0007669"/>
    <property type="project" value="InterPro"/>
</dbReference>
<reference evidence="2 3" key="1">
    <citation type="journal article" date="2010" name="Stand. Genomic Sci.">
        <title>Complete genome sequence of Meiothermus silvanus type strain (VI-R2).</title>
        <authorList>
            <person name="Sikorski J."/>
            <person name="Tindall B.J."/>
            <person name="Lowry S."/>
            <person name="Lucas S."/>
            <person name="Nolan M."/>
            <person name="Copeland A."/>
            <person name="Glavina Del Rio T."/>
            <person name="Tice H."/>
            <person name="Cheng J.F."/>
            <person name="Han C."/>
            <person name="Pitluck S."/>
            <person name="Liolios K."/>
            <person name="Ivanova N."/>
            <person name="Mavromatis K."/>
            <person name="Mikhailova N."/>
            <person name="Pati A."/>
            <person name="Goodwin L."/>
            <person name="Chen A."/>
            <person name="Palaniappan K."/>
            <person name="Land M."/>
            <person name="Hauser L."/>
            <person name="Chang Y.J."/>
            <person name="Jeffries C.D."/>
            <person name="Rohde M."/>
            <person name="Goker M."/>
            <person name="Woyke T."/>
            <person name="Bristow J."/>
            <person name="Eisen J.A."/>
            <person name="Markowitz V."/>
            <person name="Hugenholtz P."/>
            <person name="Kyrpides N.C."/>
            <person name="Klenk H.P."/>
            <person name="Lapidus A."/>
        </authorList>
    </citation>
    <scope>NUCLEOTIDE SEQUENCE [LARGE SCALE GENOMIC DNA]</scope>
    <source>
        <strain evidence="3">ATCC 700542 / DSM 9946 / VI-R2</strain>
    </source>
</reference>
<dbReference type="InterPro" id="IPR016181">
    <property type="entry name" value="Acyl_CoA_acyltransferase"/>
</dbReference>
<sequence>MDKNSWHYLAWQNECQGWLELGRHNLGPGAFQVERVGPWVCAWGSGLAGQGPLGHQWLLYEDSEPPTALAKLLPPARPGRATLRLPPLSDPTPWREALKAAGLHPLGSDVLMACPLGGQTAPALPSGFRIGPTQTALERREALEVVRLVFGDPPGLTEFFSPSGLVEQYVLRAYGLVVSAAAIWPFSQVAGIYSVATLPKWRNQGLAHLLLTAMLADAQTRFPLAVLRTYDDLVPMYGRLGFRSVGRSERWSYRGD</sequence>
<name>D7BDQ0_ALLS1</name>
<organism evidence="2 3">
    <name type="scientific">Allomeiothermus silvanus (strain ATCC 700542 / DSM 9946 / NBRC 106475 / NCIMB 13440 / VI-R2)</name>
    <name type="common">Thermus silvanus</name>
    <dbReference type="NCBI Taxonomy" id="526227"/>
    <lineage>
        <taxon>Bacteria</taxon>
        <taxon>Thermotogati</taxon>
        <taxon>Deinococcota</taxon>
        <taxon>Deinococci</taxon>
        <taxon>Thermales</taxon>
        <taxon>Thermaceae</taxon>
        <taxon>Allomeiothermus</taxon>
    </lineage>
</organism>
<keyword evidence="3" id="KW-1185">Reference proteome</keyword>
<dbReference type="AlphaFoldDB" id="D7BDQ0"/>
<dbReference type="KEGG" id="msv:Mesil_3032"/>
<protein>
    <submittedName>
        <fullName evidence="2">GCN5-related N-acetyltransferase</fullName>
    </submittedName>
</protein>
<dbReference type="RefSeq" id="WP_013159401.1">
    <property type="nucleotide sequence ID" value="NC_014212.1"/>
</dbReference>
<dbReference type="Proteomes" id="UP000001916">
    <property type="component" value="Chromosome"/>
</dbReference>
<gene>
    <name evidence="2" type="ordered locus">Mesil_3032</name>
</gene>
<proteinExistence type="predicted"/>
<accession>D7BDQ0</accession>
<dbReference type="HOGENOM" id="CLU_1085048_0_0_0"/>
<evidence type="ECO:0000259" key="1">
    <source>
        <dbReference type="PROSITE" id="PS51186"/>
    </source>
</evidence>
<dbReference type="EMBL" id="CP002042">
    <property type="protein sequence ID" value="ADH64870.1"/>
    <property type="molecule type" value="Genomic_DNA"/>
</dbReference>
<dbReference type="PROSITE" id="PS51186">
    <property type="entry name" value="GNAT"/>
    <property type="match status" value="1"/>
</dbReference>
<evidence type="ECO:0000313" key="3">
    <source>
        <dbReference type="Proteomes" id="UP000001916"/>
    </source>
</evidence>
<dbReference type="SUPFAM" id="SSF55729">
    <property type="entry name" value="Acyl-CoA N-acyltransferases (Nat)"/>
    <property type="match status" value="1"/>
</dbReference>
<dbReference type="OrthoDB" id="343546at2"/>
<feature type="domain" description="N-acetyltransferase" evidence="1">
    <location>
        <begin position="126"/>
        <end position="256"/>
    </location>
</feature>
<dbReference type="Gene3D" id="3.40.630.30">
    <property type="match status" value="1"/>
</dbReference>
<dbReference type="eggNOG" id="COG0456">
    <property type="taxonomic scope" value="Bacteria"/>
</dbReference>
<dbReference type="STRING" id="526227.Mesil_3032"/>
<dbReference type="InterPro" id="IPR000182">
    <property type="entry name" value="GNAT_dom"/>
</dbReference>
<dbReference type="Pfam" id="PF13673">
    <property type="entry name" value="Acetyltransf_10"/>
    <property type="match status" value="1"/>
</dbReference>
<dbReference type="CDD" id="cd04301">
    <property type="entry name" value="NAT_SF"/>
    <property type="match status" value="1"/>
</dbReference>
<evidence type="ECO:0000313" key="2">
    <source>
        <dbReference type="EMBL" id="ADH64870.1"/>
    </source>
</evidence>